<name>A0A850T5G5_9BACT</name>
<dbReference type="Proteomes" id="UP000553343">
    <property type="component" value="Unassembled WGS sequence"/>
</dbReference>
<dbReference type="EMBL" id="JACADJ010000008">
    <property type="protein sequence ID" value="NWH04145.1"/>
    <property type="molecule type" value="Genomic_DNA"/>
</dbReference>
<evidence type="ECO:0000313" key="3">
    <source>
        <dbReference type="Proteomes" id="UP000553343"/>
    </source>
</evidence>
<proteinExistence type="predicted"/>
<keyword evidence="3" id="KW-1185">Reference proteome</keyword>
<accession>A0A850T5G5</accession>
<reference evidence="2 3" key="1">
    <citation type="submission" date="2020-06" db="EMBL/GenBank/DDBJ databases">
        <title>High-quality draft genome of sulfate reducer Desulfobacter latus type strain AcrS2 isolated from marine sediment.</title>
        <authorList>
            <person name="Hoppe M."/>
            <person name="Larsen C.K."/>
            <person name="Marshall I.P.G."/>
            <person name="Schramm A."/>
            <person name="Marietou A.G."/>
        </authorList>
    </citation>
    <scope>NUCLEOTIDE SEQUENCE [LARGE SCALE GENOMIC DNA]</scope>
    <source>
        <strain evidence="2 3">AcRS2</strain>
    </source>
</reference>
<dbReference type="RefSeq" id="WP_178365601.1">
    <property type="nucleotide sequence ID" value="NZ_JACADJ010000008.1"/>
</dbReference>
<gene>
    <name evidence="2" type="ORF">HXW94_03925</name>
</gene>
<evidence type="ECO:0000313" key="2">
    <source>
        <dbReference type="EMBL" id="NWH04145.1"/>
    </source>
</evidence>
<protein>
    <submittedName>
        <fullName evidence="2">Methylenetetrahydrofolate reductase C-terminal domain-containing protein</fullName>
    </submittedName>
</protein>
<comment type="caution">
    <text evidence="2">The sequence shown here is derived from an EMBL/GenBank/DDBJ whole genome shotgun (WGS) entry which is preliminary data.</text>
</comment>
<evidence type="ECO:0000259" key="1">
    <source>
        <dbReference type="Pfam" id="PF12225"/>
    </source>
</evidence>
<sequence length="230" mass="24522">MITAEQKPLQEILGYIAPYEKILVVGCNECVTVCAAGGRKEVGLLSSAIRLNSAKAGKKIEVLEHTLERQCDPEYVDQLAELAGQVDAVVSLACGCGIQTVASQYPIPVFPGVNTKFMGASESQGIWAERCMGCGDCMLGITGGICPIARCSKSIMNGPCGGSVNGKCEISPDVDCAWQLIWDRLVELGLQDRYEELVAAKDWRPAGGGGPRKIIREDLASSKIITEDNA</sequence>
<organism evidence="2 3">
    <name type="scientific">Desulfobacter latus</name>
    <dbReference type="NCBI Taxonomy" id="2292"/>
    <lineage>
        <taxon>Bacteria</taxon>
        <taxon>Pseudomonadati</taxon>
        <taxon>Thermodesulfobacteriota</taxon>
        <taxon>Desulfobacteria</taxon>
        <taxon>Desulfobacterales</taxon>
        <taxon>Desulfobacteraceae</taxon>
        <taxon>Desulfobacter</taxon>
    </lineage>
</organism>
<dbReference type="AlphaFoldDB" id="A0A850T5G5"/>
<dbReference type="Pfam" id="PF12225">
    <property type="entry name" value="DUF5981"/>
    <property type="match status" value="1"/>
</dbReference>
<dbReference type="InterPro" id="IPR022026">
    <property type="entry name" value="DUF5981"/>
</dbReference>
<feature type="domain" description="Methylene-tetrahydrofolate reductase C-terminal-like" evidence="1">
    <location>
        <begin position="110"/>
        <end position="204"/>
    </location>
</feature>